<organism evidence="2 3">
    <name type="scientific">Natronorubrum daqingense</name>
    <dbReference type="NCBI Taxonomy" id="588898"/>
    <lineage>
        <taxon>Archaea</taxon>
        <taxon>Methanobacteriati</taxon>
        <taxon>Methanobacteriota</taxon>
        <taxon>Stenosarchaea group</taxon>
        <taxon>Halobacteria</taxon>
        <taxon>Halobacteriales</taxon>
        <taxon>Natrialbaceae</taxon>
        <taxon>Natronorubrum</taxon>
    </lineage>
</organism>
<evidence type="ECO:0000313" key="4">
    <source>
        <dbReference type="Proteomes" id="UP000187321"/>
    </source>
</evidence>
<evidence type="ECO:0000313" key="2">
    <source>
        <dbReference type="EMBL" id="SIS06293.1"/>
    </source>
</evidence>
<keyword evidence="1" id="KW-0614">Plasmid</keyword>
<dbReference type="AlphaFoldDB" id="A0A1N7G110"/>
<geneLocation type="plasmid" evidence="1">
    <name>unnamed2</name>
</geneLocation>
<evidence type="ECO:0000313" key="1">
    <source>
        <dbReference type="EMBL" id="APX98622.1"/>
    </source>
</evidence>
<dbReference type="KEGG" id="hda:BB347_18185"/>
<protein>
    <submittedName>
        <fullName evidence="2">Uncharacterized protein</fullName>
    </submittedName>
</protein>
<reference evidence="2 3" key="2">
    <citation type="submission" date="2017-01" db="EMBL/GenBank/DDBJ databases">
        <authorList>
            <person name="Mah S.A."/>
            <person name="Swanson W.J."/>
            <person name="Moy G.W."/>
            <person name="Vacquier V.D."/>
        </authorList>
    </citation>
    <scope>NUCLEOTIDE SEQUENCE [LARGE SCALE GENOMIC DNA]</scope>
    <source>
        <strain evidence="2 3">CGMCC 1.8909</strain>
    </source>
</reference>
<dbReference type="EMBL" id="FTNP01000008">
    <property type="protein sequence ID" value="SIS06293.1"/>
    <property type="molecule type" value="Genomic_DNA"/>
</dbReference>
<reference evidence="1 4" key="1">
    <citation type="submission" date="2017-01" db="EMBL/GenBank/DDBJ databases">
        <title>Complete genome sequence of Haloterrigena daqingensis type strain (JX313T).</title>
        <authorList>
            <person name="Shuang W."/>
        </authorList>
    </citation>
    <scope>NUCLEOTIDE SEQUENCE [LARGE SCALE GENOMIC DNA]</scope>
    <source>
        <strain evidence="4">JX313</strain>
        <strain evidence="1">JX313T</strain>
        <plasmid evidence="4">Plasmid unnamed2</plasmid>
        <plasmid evidence="1">unnamed2</plasmid>
    </source>
</reference>
<dbReference type="Proteomes" id="UP000185687">
    <property type="component" value="Unassembled WGS sequence"/>
</dbReference>
<gene>
    <name evidence="1" type="ORF">BB347_18185</name>
    <name evidence="2" type="ORF">SAMN05421809_3653</name>
</gene>
<dbReference type="Proteomes" id="UP000187321">
    <property type="component" value="Plasmid unnamed2"/>
</dbReference>
<proteinExistence type="predicted"/>
<sequence>MVGVTNDQQFNLETFAAEHGTTDDIRDGIELNPPEDGHLRRVNDIHDYWRGLEARADGYYNSQSMVPPGSFTVVLNPSEPHVEFGWPNESRLKAGVWLSGKDGIASVKPPVPVAIDDDHLRFAAEACLLAAKQIVPKEDVVAIRTSQHETLSVGVTSEAYDYQEELFNGGGFGGMPPREGADTRHGFFHIRKMGTPFNVYTHAEAPRLGLEELRVDIPERWSA</sequence>
<keyword evidence="3" id="KW-1185">Reference proteome</keyword>
<dbReference type="EMBL" id="CP019329">
    <property type="protein sequence ID" value="APX98622.1"/>
    <property type="molecule type" value="Genomic_DNA"/>
</dbReference>
<name>A0A1N7G110_9EURY</name>
<accession>A0A1N7G110</accession>
<evidence type="ECO:0000313" key="3">
    <source>
        <dbReference type="Proteomes" id="UP000185687"/>
    </source>
</evidence>